<evidence type="ECO:0008006" key="3">
    <source>
        <dbReference type="Google" id="ProtNLM"/>
    </source>
</evidence>
<protein>
    <recommendedName>
        <fullName evidence="3">Outer membrane beta-barrel protein</fullName>
    </recommendedName>
</protein>
<gene>
    <name evidence="1" type="ORF">XJ32_10075</name>
</gene>
<proteinExistence type="predicted"/>
<dbReference type="EMBL" id="CP019645">
    <property type="protein sequence ID" value="AQQ60382.1"/>
    <property type="molecule type" value="Genomic_DNA"/>
</dbReference>
<dbReference type="KEGG" id="hbl:XJ32_10075"/>
<reference evidence="1 2" key="1">
    <citation type="submission" date="2017-02" db="EMBL/GenBank/DDBJ databases">
        <title>Whole genome sequencing of Helicobacter bilis strain AAQJH.</title>
        <authorList>
            <person name="Conlan S."/>
            <person name="Thomas P.J."/>
            <person name="Mullikin J."/>
            <person name="Palmore T.N."/>
            <person name="Frank K.M."/>
            <person name="Segre J.A."/>
        </authorList>
    </citation>
    <scope>NUCLEOTIDE SEQUENCE [LARGE SCALE GENOMIC DNA]</scope>
    <source>
        <strain evidence="1 2">AAQJH</strain>
    </source>
</reference>
<sequence length="199" mass="21747">MRLLRIFIFSIMICGSLKAGVGCMIGDFRCLIGNMLQIASFHYGFSTDLNKIDSNKVAKDRFGGIIGASVGWNFFVNDEFGLKPSVSIPFTDYEIGFGVRLKYLYMDTYAPTHSVGGVLYIHPEGLTGIGSIIIGAGANFSQTHNLKANGAYIEVGLGLLKISPLLVNTDITYRANIYGKSNDLVLGTIHSLNFVWTFL</sequence>
<accession>A0A1Q2LK53</accession>
<evidence type="ECO:0000313" key="2">
    <source>
        <dbReference type="Proteomes" id="UP000188298"/>
    </source>
</evidence>
<evidence type="ECO:0000313" key="1">
    <source>
        <dbReference type="EMBL" id="AQQ60382.1"/>
    </source>
</evidence>
<dbReference type="AlphaFoldDB" id="A0A1Q2LK53"/>
<dbReference type="RefSeq" id="WP_077389511.1">
    <property type="nucleotide sequence ID" value="NZ_CP019645.1"/>
</dbReference>
<organism evidence="1 2">
    <name type="scientific">Helicobacter bilis</name>
    <dbReference type="NCBI Taxonomy" id="37372"/>
    <lineage>
        <taxon>Bacteria</taxon>
        <taxon>Pseudomonadati</taxon>
        <taxon>Campylobacterota</taxon>
        <taxon>Epsilonproteobacteria</taxon>
        <taxon>Campylobacterales</taxon>
        <taxon>Helicobacteraceae</taxon>
        <taxon>Helicobacter</taxon>
    </lineage>
</organism>
<dbReference type="Proteomes" id="UP000188298">
    <property type="component" value="Chromosome"/>
</dbReference>
<name>A0A1Q2LK53_9HELI</name>